<sequence length="142" mass="15820">MDMWRDDKFDLLVQEFCHCDRSLSSHYNRKHDKDYIEKVVTRLMLQGKVRAAMSWLTDRSKGSILFPSNKITMSVNGARCETTVIDALKSKHPSLHSPHSSTLMTASPLPLLEDIEITGSHVGLVARHIEGSAGLCGCDSAH</sequence>
<evidence type="ECO:0000313" key="1">
    <source>
        <dbReference type="EnsemblMetazoa" id="Aqu2.1.00634_001"/>
    </source>
</evidence>
<proteinExistence type="predicted"/>
<dbReference type="InParanoid" id="A0A1X7SEZ1"/>
<protein>
    <submittedName>
        <fullName evidence="1">Uncharacterized protein</fullName>
    </submittedName>
</protein>
<organism evidence="1">
    <name type="scientific">Amphimedon queenslandica</name>
    <name type="common">Sponge</name>
    <dbReference type="NCBI Taxonomy" id="400682"/>
    <lineage>
        <taxon>Eukaryota</taxon>
        <taxon>Metazoa</taxon>
        <taxon>Porifera</taxon>
        <taxon>Demospongiae</taxon>
        <taxon>Heteroscleromorpha</taxon>
        <taxon>Haplosclerida</taxon>
        <taxon>Niphatidae</taxon>
        <taxon>Amphimedon</taxon>
    </lineage>
</organism>
<reference evidence="1" key="1">
    <citation type="submission" date="2017-05" db="UniProtKB">
        <authorList>
            <consortium name="EnsemblMetazoa"/>
        </authorList>
    </citation>
    <scope>IDENTIFICATION</scope>
</reference>
<dbReference type="AlphaFoldDB" id="A0A1X7SEZ1"/>
<name>A0A1X7SEZ1_AMPQE</name>
<dbReference type="EnsemblMetazoa" id="Aqu2.1.00634_001">
    <property type="protein sequence ID" value="Aqu2.1.00634_001"/>
    <property type="gene ID" value="Aqu2.1.00634"/>
</dbReference>
<accession>A0A1X7SEZ1</accession>